<dbReference type="InterPro" id="IPR009600">
    <property type="entry name" value="PIG-U"/>
</dbReference>
<dbReference type="PANTHER" id="PTHR13121">
    <property type="entry name" value="GPI TRANSAMIDASE COMPONENT PIG-U"/>
    <property type="match status" value="1"/>
</dbReference>
<gene>
    <name evidence="10" type="ORF">MAR_025552</name>
</gene>
<proteinExistence type="inferred from homology"/>
<protein>
    <submittedName>
        <fullName evidence="10">PIGU-like protein</fullName>
    </submittedName>
</protein>
<comment type="subcellular location">
    <subcellularLocation>
        <location evidence="1">Endoplasmic reticulum membrane</location>
        <topology evidence="1">Multi-pass membrane protein</topology>
    </subcellularLocation>
</comment>
<dbReference type="PANTHER" id="PTHR13121:SF0">
    <property type="entry name" value="PHOSPHATIDYLINOSITOL GLYCAN ANCHOR BIOSYNTHESIS CLASS U PROTEIN"/>
    <property type="match status" value="1"/>
</dbReference>
<organism evidence="10 11">
    <name type="scientific">Mya arenaria</name>
    <name type="common">Soft-shell clam</name>
    <dbReference type="NCBI Taxonomy" id="6604"/>
    <lineage>
        <taxon>Eukaryota</taxon>
        <taxon>Metazoa</taxon>
        <taxon>Spiralia</taxon>
        <taxon>Lophotrochozoa</taxon>
        <taxon>Mollusca</taxon>
        <taxon>Bivalvia</taxon>
        <taxon>Autobranchia</taxon>
        <taxon>Heteroconchia</taxon>
        <taxon>Euheterodonta</taxon>
        <taxon>Imparidentia</taxon>
        <taxon>Neoheterodontei</taxon>
        <taxon>Myida</taxon>
        <taxon>Myoidea</taxon>
        <taxon>Myidae</taxon>
        <taxon>Mya</taxon>
    </lineage>
</organism>
<keyword evidence="7 9" id="KW-1133">Transmembrane helix</keyword>
<evidence type="ECO:0000256" key="3">
    <source>
        <dbReference type="ARBA" id="ARBA00010026"/>
    </source>
</evidence>
<evidence type="ECO:0000256" key="8">
    <source>
        <dbReference type="ARBA" id="ARBA00023136"/>
    </source>
</evidence>
<dbReference type="Proteomes" id="UP001164746">
    <property type="component" value="Chromosome 8"/>
</dbReference>
<feature type="transmembrane region" description="Helical" evidence="9">
    <location>
        <begin position="97"/>
        <end position="122"/>
    </location>
</feature>
<evidence type="ECO:0000313" key="11">
    <source>
        <dbReference type="Proteomes" id="UP001164746"/>
    </source>
</evidence>
<accession>A0ABY7EQJ2</accession>
<feature type="transmembrane region" description="Helical" evidence="9">
    <location>
        <begin position="246"/>
        <end position="265"/>
    </location>
</feature>
<keyword evidence="6" id="KW-0256">Endoplasmic reticulum</keyword>
<comment type="pathway">
    <text evidence="2">Glycolipid biosynthesis; glycosylphosphatidylinositol-anchor biosynthesis.</text>
</comment>
<keyword evidence="4" id="KW-0337">GPI-anchor biosynthesis</keyword>
<evidence type="ECO:0000256" key="2">
    <source>
        <dbReference type="ARBA" id="ARBA00004687"/>
    </source>
</evidence>
<dbReference type="Pfam" id="PF06728">
    <property type="entry name" value="PIG-U"/>
    <property type="match status" value="1"/>
</dbReference>
<evidence type="ECO:0000256" key="7">
    <source>
        <dbReference type="ARBA" id="ARBA00022989"/>
    </source>
</evidence>
<evidence type="ECO:0000256" key="5">
    <source>
        <dbReference type="ARBA" id="ARBA00022692"/>
    </source>
</evidence>
<keyword evidence="11" id="KW-1185">Reference proteome</keyword>
<keyword evidence="8 9" id="KW-0472">Membrane</keyword>
<comment type="similarity">
    <text evidence="3">Belongs to the PIGU family.</text>
</comment>
<evidence type="ECO:0000313" key="10">
    <source>
        <dbReference type="EMBL" id="WAR11372.1"/>
    </source>
</evidence>
<evidence type="ECO:0000256" key="4">
    <source>
        <dbReference type="ARBA" id="ARBA00022502"/>
    </source>
</evidence>
<evidence type="ECO:0000256" key="6">
    <source>
        <dbReference type="ARBA" id="ARBA00022824"/>
    </source>
</evidence>
<feature type="transmembrane region" description="Helical" evidence="9">
    <location>
        <begin position="129"/>
        <end position="150"/>
    </location>
</feature>
<keyword evidence="5 9" id="KW-0812">Transmembrane</keyword>
<sequence>MLTTSTRGKKHTVQQQPAGYTASVGAARRLLIGNTPFLQLLLLTKHTRGHEDPMTSSPHQKLKDEFLTGCSVTAMTGLGLTAALFLASYFIEGSTRFLPATTGFILGVPDLTPNLGVFWYFFTEMFEHFRPFFICVFQINAFLFTVPLAIKLKDHPIFLLTDLLFGFLRREFDLKNGVKHKLEDGKDAQIVMDLNSQTLSRDESSLMEDRVRRNCSACPSGISGFASWASRIFAFSSSVGIMEVQGYLITLLLYVSTTVCMLLFYDHFLPRDSASLSELNDEYCLVSARVSTTTGMLLLLLHVLVEEVLAMDILSPETVDNWGAPISCARYILVLESLKVFRLFIDGGFEIKVIEHLVGGLVSPEAPIVFLPRARYPDKPLLRLLAQLQDVA</sequence>
<feature type="transmembrane region" description="Helical" evidence="9">
    <location>
        <begin position="66"/>
        <end position="91"/>
    </location>
</feature>
<evidence type="ECO:0000256" key="1">
    <source>
        <dbReference type="ARBA" id="ARBA00004477"/>
    </source>
</evidence>
<evidence type="ECO:0000256" key="9">
    <source>
        <dbReference type="SAM" id="Phobius"/>
    </source>
</evidence>
<reference evidence="10" key="1">
    <citation type="submission" date="2022-11" db="EMBL/GenBank/DDBJ databases">
        <title>Centuries of genome instability and evolution in soft-shell clam transmissible cancer (bioRxiv).</title>
        <authorList>
            <person name="Hart S.F.M."/>
            <person name="Yonemitsu M.A."/>
            <person name="Giersch R.M."/>
            <person name="Beal B.F."/>
            <person name="Arriagada G."/>
            <person name="Davis B.W."/>
            <person name="Ostrander E.A."/>
            <person name="Goff S.P."/>
            <person name="Metzger M.J."/>
        </authorList>
    </citation>
    <scope>NUCLEOTIDE SEQUENCE</scope>
    <source>
        <strain evidence="10">MELC-2E11</strain>
        <tissue evidence="10">Siphon/mantle</tissue>
    </source>
</reference>
<dbReference type="EMBL" id="CP111019">
    <property type="protein sequence ID" value="WAR11372.1"/>
    <property type="molecule type" value="Genomic_DNA"/>
</dbReference>
<name>A0ABY7EQJ2_MYAAR</name>